<evidence type="ECO:0000256" key="1">
    <source>
        <dbReference type="SAM" id="Coils"/>
    </source>
</evidence>
<name>A0A2B7ZEV1_9EURO</name>
<comment type="caution">
    <text evidence="2">The sequence shown here is derived from an EMBL/GenBank/DDBJ whole genome shotgun (WGS) entry which is preliminary data.</text>
</comment>
<dbReference type="AlphaFoldDB" id="A0A2B7ZEV1"/>
<gene>
    <name evidence="2" type="ORF">GX50_05294</name>
</gene>
<dbReference type="Proteomes" id="UP000226031">
    <property type="component" value="Unassembled WGS sequence"/>
</dbReference>
<feature type="coiled-coil region" evidence="1">
    <location>
        <begin position="76"/>
        <end position="103"/>
    </location>
</feature>
<sequence length="105" mass="12355">MTSEPPRRKRNQIEVDMQTNKLAELENLIATNLEKIRKTRQGINRCIELLERIQLKQDAIQDIAQVSERAQDRGLMLLLEKEMDELDCLYQKTEQVRDEMEKANG</sequence>
<evidence type="ECO:0000313" key="3">
    <source>
        <dbReference type="Proteomes" id="UP000226031"/>
    </source>
</evidence>
<evidence type="ECO:0000313" key="2">
    <source>
        <dbReference type="EMBL" id="PGH31911.1"/>
    </source>
</evidence>
<reference evidence="2 3" key="1">
    <citation type="submission" date="2017-10" db="EMBL/GenBank/DDBJ databases">
        <title>Comparative genomics in systemic dimorphic fungi from Ajellomycetaceae.</title>
        <authorList>
            <person name="Munoz J.F."/>
            <person name="Mcewen J.G."/>
            <person name="Clay O.K."/>
            <person name="Cuomo C.A."/>
        </authorList>
    </citation>
    <scope>NUCLEOTIDE SEQUENCE [LARGE SCALE GENOMIC DNA]</scope>
    <source>
        <strain evidence="2 3">UAMH4076</strain>
    </source>
</reference>
<proteinExistence type="predicted"/>
<keyword evidence="3" id="KW-1185">Reference proteome</keyword>
<organism evidence="2 3">
    <name type="scientific">[Emmonsia] crescens</name>
    <dbReference type="NCBI Taxonomy" id="73230"/>
    <lineage>
        <taxon>Eukaryota</taxon>
        <taxon>Fungi</taxon>
        <taxon>Dikarya</taxon>
        <taxon>Ascomycota</taxon>
        <taxon>Pezizomycotina</taxon>
        <taxon>Eurotiomycetes</taxon>
        <taxon>Eurotiomycetidae</taxon>
        <taxon>Onygenales</taxon>
        <taxon>Ajellomycetaceae</taxon>
        <taxon>Emergomyces</taxon>
    </lineage>
</organism>
<accession>A0A2B7ZEV1</accession>
<dbReference type="VEuPathDB" id="FungiDB:EMCG_05158"/>
<dbReference type="EMBL" id="PDND01000110">
    <property type="protein sequence ID" value="PGH31911.1"/>
    <property type="molecule type" value="Genomic_DNA"/>
</dbReference>
<keyword evidence="1" id="KW-0175">Coiled coil</keyword>
<protein>
    <submittedName>
        <fullName evidence="2">Uncharacterized protein</fullName>
    </submittedName>
</protein>